<evidence type="ECO:0000259" key="5">
    <source>
        <dbReference type="Pfam" id="PF08544"/>
    </source>
</evidence>
<dbReference type="Pfam" id="PF08544">
    <property type="entry name" value="GHMP_kinases_C"/>
    <property type="match status" value="1"/>
</dbReference>
<dbReference type="Proteomes" id="UP000886595">
    <property type="component" value="Unassembled WGS sequence"/>
</dbReference>
<name>A0A8X7UZR6_BRACI</name>
<feature type="domain" description="GHMP kinase C-terminal" evidence="5">
    <location>
        <begin position="25"/>
        <end position="77"/>
    </location>
</feature>
<dbReference type="AlphaFoldDB" id="A0A8X7UZR6"/>
<evidence type="ECO:0000313" key="7">
    <source>
        <dbReference type="Proteomes" id="UP000886595"/>
    </source>
</evidence>
<keyword evidence="2" id="KW-0547">Nucleotide-binding</keyword>
<accession>A0A8X7UZR6</accession>
<keyword evidence="1" id="KW-0808">Transferase</keyword>
<dbReference type="EMBL" id="JAAMPC010000008">
    <property type="protein sequence ID" value="KAG2298245.1"/>
    <property type="molecule type" value="Genomic_DNA"/>
</dbReference>
<evidence type="ECO:0000256" key="3">
    <source>
        <dbReference type="ARBA" id="ARBA00022777"/>
    </source>
</evidence>
<proteinExistence type="predicted"/>
<evidence type="ECO:0000256" key="1">
    <source>
        <dbReference type="ARBA" id="ARBA00022679"/>
    </source>
</evidence>
<organism evidence="6 7">
    <name type="scientific">Brassica carinata</name>
    <name type="common">Ethiopian mustard</name>
    <name type="synonym">Abyssinian cabbage</name>
    <dbReference type="NCBI Taxonomy" id="52824"/>
    <lineage>
        <taxon>Eukaryota</taxon>
        <taxon>Viridiplantae</taxon>
        <taxon>Streptophyta</taxon>
        <taxon>Embryophyta</taxon>
        <taxon>Tracheophyta</taxon>
        <taxon>Spermatophyta</taxon>
        <taxon>Magnoliopsida</taxon>
        <taxon>eudicotyledons</taxon>
        <taxon>Gunneridae</taxon>
        <taxon>Pentapetalae</taxon>
        <taxon>rosids</taxon>
        <taxon>malvids</taxon>
        <taxon>Brassicales</taxon>
        <taxon>Brassicaceae</taxon>
        <taxon>Brassiceae</taxon>
        <taxon>Brassica</taxon>
    </lineage>
</organism>
<dbReference type="OrthoDB" id="195231at2759"/>
<gene>
    <name evidence="6" type="ORF">Bca52824_034717</name>
</gene>
<dbReference type="GO" id="GO:0005524">
    <property type="term" value="F:ATP binding"/>
    <property type="evidence" value="ECO:0007669"/>
    <property type="project" value="UniProtKB-KW"/>
</dbReference>
<evidence type="ECO:0000256" key="2">
    <source>
        <dbReference type="ARBA" id="ARBA00022741"/>
    </source>
</evidence>
<protein>
    <recommendedName>
        <fullName evidence="5">GHMP kinase C-terminal domain-containing protein</fullName>
    </recommendedName>
</protein>
<sequence>MRAALPTEIPMVHHVWNSSQAATLVAAVLEGDAVRLGKALSADRVVEPARAPLIPGMEAVKKEALEAGAFGCTISEAG</sequence>
<dbReference type="Gene3D" id="3.30.70.890">
    <property type="entry name" value="GHMP kinase, C-terminal domain"/>
    <property type="match status" value="1"/>
</dbReference>
<dbReference type="InterPro" id="IPR036554">
    <property type="entry name" value="GHMP_kinase_C_sf"/>
</dbReference>
<evidence type="ECO:0000313" key="6">
    <source>
        <dbReference type="EMBL" id="KAG2298245.1"/>
    </source>
</evidence>
<keyword evidence="7" id="KW-1185">Reference proteome</keyword>
<dbReference type="PANTHER" id="PTHR20861">
    <property type="entry name" value="HOMOSERINE/4-DIPHOSPHOCYTIDYL-2-C-METHYL-D-ERYTHRITOL KINASE"/>
    <property type="match status" value="1"/>
</dbReference>
<dbReference type="InterPro" id="IPR013750">
    <property type="entry name" value="GHMP_kinase_C_dom"/>
</dbReference>
<comment type="caution">
    <text evidence="6">The sequence shown here is derived from an EMBL/GenBank/DDBJ whole genome shotgun (WGS) entry which is preliminary data.</text>
</comment>
<reference evidence="6 7" key="1">
    <citation type="submission" date="2020-02" db="EMBL/GenBank/DDBJ databases">
        <authorList>
            <person name="Ma Q."/>
            <person name="Huang Y."/>
            <person name="Song X."/>
            <person name="Pei D."/>
        </authorList>
    </citation>
    <scope>NUCLEOTIDE SEQUENCE [LARGE SCALE GENOMIC DNA]</scope>
    <source>
        <strain evidence="6">Sxm20200214</strain>
        <tissue evidence="6">Leaf</tissue>
    </source>
</reference>
<keyword evidence="3" id="KW-0418">Kinase</keyword>
<keyword evidence="4" id="KW-0067">ATP-binding</keyword>
<dbReference type="GO" id="GO:0016301">
    <property type="term" value="F:kinase activity"/>
    <property type="evidence" value="ECO:0007669"/>
    <property type="project" value="UniProtKB-KW"/>
</dbReference>
<dbReference type="PANTHER" id="PTHR20861:SF1">
    <property type="entry name" value="HOMOSERINE KINASE"/>
    <property type="match status" value="1"/>
</dbReference>
<dbReference type="SUPFAM" id="SSF55060">
    <property type="entry name" value="GHMP Kinase, C-terminal domain"/>
    <property type="match status" value="1"/>
</dbReference>
<evidence type="ECO:0000256" key="4">
    <source>
        <dbReference type="ARBA" id="ARBA00022840"/>
    </source>
</evidence>